<reference evidence="2" key="1">
    <citation type="journal article" date="2015" name="Genome">
        <title>Whole Genome Sequence of the Non-Microcystin-Producing Microcystis aeruginosa Strain NIES-44.</title>
        <authorList>
            <person name="Okano K."/>
            <person name="Miyata N."/>
            <person name="Ozaki Y."/>
        </authorList>
    </citation>
    <scope>NUCLEOTIDE SEQUENCE [LARGE SCALE GENOMIC DNA]</scope>
    <source>
        <strain evidence="2">NIES-44</strain>
    </source>
</reference>
<accession>A0A0A1VWN8</accession>
<dbReference type="RefSeq" id="WP_080754313.1">
    <property type="nucleotide sequence ID" value="NZ_BBPA01000053.1"/>
</dbReference>
<organism evidence="1 2">
    <name type="scientific">Microcystis aeruginosa NIES-44</name>
    <dbReference type="NCBI Taxonomy" id="449439"/>
    <lineage>
        <taxon>Bacteria</taxon>
        <taxon>Bacillati</taxon>
        <taxon>Cyanobacteriota</taxon>
        <taxon>Cyanophyceae</taxon>
        <taxon>Oscillatoriophycideae</taxon>
        <taxon>Chroococcales</taxon>
        <taxon>Microcystaceae</taxon>
        <taxon>Microcystis</taxon>
    </lineage>
</organism>
<dbReference type="AlphaFoldDB" id="A0A0A1VWN8"/>
<sequence length="162" mass="18902">MIPKSYFNYSVFQSAEVQKLWVLGKRQEAKGKGEEKQVYLTSLGNAINASTNTQIGCHFLHVNEQGELETVLREIKTQDSPHADCVEAWRFCLAQKNIDINRKKIDKLWIQNYIREDTPSQNEKRAAKKYCNLSHALTKKDIWNFEHEVLNELKEFLQLFAV</sequence>
<protein>
    <submittedName>
        <fullName evidence="1">Programmed cell death toxin YdcE</fullName>
    </submittedName>
</protein>
<evidence type="ECO:0000313" key="1">
    <source>
        <dbReference type="EMBL" id="GAL94155.1"/>
    </source>
</evidence>
<gene>
    <name evidence="1" type="ORF">N44_02735</name>
</gene>
<evidence type="ECO:0000313" key="2">
    <source>
        <dbReference type="Proteomes" id="UP000030321"/>
    </source>
</evidence>
<proteinExistence type="predicted"/>
<dbReference type="Proteomes" id="UP000030321">
    <property type="component" value="Unassembled WGS sequence"/>
</dbReference>
<comment type="caution">
    <text evidence="1">The sequence shown here is derived from an EMBL/GenBank/DDBJ whole genome shotgun (WGS) entry which is preliminary data.</text>
</comment>
<dbReference type="EMBL" id="BBPA01000053">
    <property type="protein sequence ID" value="GAL94155.1"/>
    <property type="molecule type" value="Genomic_DNA"/>
</dbReference>
<name>A0A0A1VWN8_MICAE</name>